<dbReference type="InParanoid" id="A0A151GKQ1"/>
<dbReference type="GeneID" id="63717332"/>
<reference evidence="5 6" key="1">
    <citation type="journal article" date="2016" name="Sci. Rep.">
        <title>Insights into Adaptations to a Near-Obligate Nematode Endoparasitic Lifestyle from the Finished Genome of Drechmeria coniospora.</title>
        <authorList>
            <person name="Zhang L."/>
            <person name="Zhou Z."/>
            <person name="Guo Q."/>
            <person name="Fokkens L."/>
            <person name="Miskei M."/>
            <person name="Pocsi I."/>
            <person name="Zhang W."/>
            <person name="Chen M."/>
            <person name="Wang L."/>
            <person name="Sun Y."/>
            <person name="Donzelli B.G."/>
            <person name="Gibson D.M."/>
            <person name="Nelson D.R."/>
            <person name="Luo J.G."/>
            <person name="Rep M."/>
            <person name="Liu H."/>
            <person name="Yang S."/>
            <person name="Wang J."/>
            <person name="Krasnoff S.B."/>
            <person name="Xu Y."/>
            <person name="Molnar I."/>
            <person name="Lin M."/>
        </authorList>
    </citation>
    <scope>NUCLEOTIDE SEQUENCE [LARGE SCALE GENOMIC DNA]</scope>
    <source>
        <strain evidence="5 6">ARSEF 6962</strain>
    </source>
</reference>
<dbReference type="InterPro" id="IPR011257">
    <property type="entry name" value="DNA_glycosylase"/>
</dbReference>
<comment type="caution">
    <text evidence="5">The sequence shown here is derived from an EMBL/GenBank/DDBJ whole genome shotgun (WGS) entry which is preliminary data.</text>
</comment>
<evidence type="ECO:0000259" key="4">
    <source>
        <dbReference type="Pfam" id="PF00730"/>
    </source>
</evidence>
<feature type="domain" description="HhH-GPD" evidence="4">
    <location>
        <begin position="281"/>
        <end position="360"/>
    </location>
</feature>
<proteinExistence type="predicted"/>
<dbReference type="Pfam" id="PF00730">
    <property type="entry name" value="HhH-GPD"/>
    <property type="match status" value="1"/>
</dbReference>
<dbReference type="PANTHER" id="PTHR15074:SF0">
    <property type="entry name" value="METHYL-CPG-BINDING DOMAIN PROTEIN 4-LIKE PROTEIN"/>
    <property type="match status" value="1"/>
</dbReference>
<dbReference type="GO" id="GO:0003824">
    <property type="term" value="F:catalytic activity"/>
    <property type="evidence" value="ECO:0007669"/>
    <property type="project" value="InterPro"/>
</dbReference>
<dbReference type="AlphaFoldDB" id="A0A151GKQ1"/>
<keyword evidence="6" id="KW-1185">Reference proteome</keyword>
<gene>
    <name evidence="5" type="ORF">DCS_04689</name>
</gene>
<dbReference type="InterPro" id="IPR003265">
    <property type="entry name" value="HhH-GPD_domain"/>
</dbReference>
<dbReference type="GO" id="GO:0006285">
    <property type="term" value="P:base-excision repair, AP site formation"/>
    <property type="evidence" value="ECO:0007669"/>
    <property type="project" value="UniProtKB-ARBA"/>
</dbReference>
<dbReference type="InterPro" id="IPR045138">
    <property type="entry name" value="MeCP2/MBD4"/>
</dbReference>
<evidence type="ECO:0000256" key="2">
    <source>
        <dbReference type="ARBA" id="ARBA00023242"/>
    </source>
</evidence>
<accession>A0A151GKQ1</accession>
<dbReference type="PANTHER" id="PTHR15074">
    <property type="entry name" value="METHYL-CPG-BINDING PROTEIN"/>
    <property type="match status" value="1"/>
</dbReference>
<sequence>MTTSYGEAILSVFEVWEESRAFLADLIESRIADDDEIQALLDKSLLAGAEDWHFMIHCASSMQFVHGHDPCSHDGTDVAAYLWNIFLAVDRNGPAKSAPWEETDRLIARAKALESEAAFFRPYPSASGCLEVNTSPGSSKPRSAGTVSHYWSDRYEDHSDPETAVRCLLSSQACHLPPRDASYSELSNRQLPQAPNHTSERSYHGSLGPVPAVRLKNLVVSPYFSTATSTKKTDTSTRPPPGTVSSLQFPPLTASHFGLLQEQVAHEPFWLLIAVTFLIKTKGKHAIPIFHQVRKRFPTPHQLADPGNAEELSNMIHHLGLSVIRVKYLQKYAKAFVENPPRVGVRYKVRNYDRRDISLLPDTVDGSSDVVNTDSLATFSQCDGDAEAWEIGHMTQGKYTIDSWRIFCRDEFLGRASDWNGKGREAEFQPEWMRVMPLDKELRAYLRWMWMREGWEWDPMTGERKVLREATRRAADEGRVVYDDTGGLRIVGTSSDVEKPANEG</sequence>
<evidence type="ECO:0000313" key="6">
    <source>
        <dbReference type="Proteomes" id="UP000076580"/>
    </source>
</evidence>
<name>A0A151GKQ1_DRECN</name>
<dbReference type="SUPFAM" id="SSF48150">
    <property type="entry name" value="DNA-glycosylase"/>
    <property type="match status" value="1"/>
</dbReference>
<evidence type="ECO:0000256" key="3">
    <source>
        <dbReference type="SAM" id="MobiDB-lite"/>
    </source>
</evidence>
<dbReference type="Proteomes" id="UP000076580">
    <property type="component" value="Chromosome 02"/>
</dbReference>
<comment type="subcellular location">
    <subcellularLocation>
        <location evidence="1">Nucleus</location>
    </subcellularLocation>
</comment>
<feature type="compositionally biased region" description="Polar residues" evidence="3">
    <location>
        <begin position="184"/>
        <end position="197"/>
    </location>
</feature>
<feature type="region of interest" description="Disordered" evidence="3">
    <location>
        <begin position="181"/>
        <end position="206"/>
    </location>
</feature>
<evidence type="ECO:0000256" key="1">
    <source>
        <dbReference type="ARBA" id="ARBA00004123"/>
    </source>
</evidence>
<protein>
    <submittedName>
        <fullName evidence="5">Methyl-CpG-binding domain-containing protein 4</fullName>
    </submittedName>
</protein>
<dbReference type="Gene3D" id="1.10.340.30">
    <property type="entry name" value="Hypothetical protein, domain 2"/>
    <property type="match status" value="1"/>
</dbReference>
<organism evidence="5 6">
    <name type="scientific">Drechmeria coniospora</name>
    <name type="common">Nematophagous fungus</name>
    <name type="synonym">Meria coniospora</name>
    <dbReference type="NCBI Taxonomy" id="98403"/>
    <lineage>
        <taxon>Eukaryota</taxon>
        <taxon>Fungi</taxon>
        <taxon>Dikarya</taxon>
        <taxon>Ascomycota</taxon>
        <taxon>Pezizomycotina</taxon>
        <taxon>Sordariomycetes</taxon>
        <taxon>Hypocreomycetidae</taxon>
        <taxon>Hypocreales</taxon>
        <taxon>Ophiocordycipitaceae</taxon>
        <taxon>Drechmeria</taxon>
    </lineage>
</organism>
<dbReference type="STRING" id="98403.A0A151GKQ1"/>
<dbReference type="EMBL" id="LAYC01000002">
    <property type="protein sequence ID" value="KYK57677.1"/>
    <property type="molecule type" value="Genomic_DNA"/>
</dbReference>
<dbReference type="RefSeq" id="XP_040657029.1">
    <property type="nucleotide sequence ID" value="XM_040801996.1"/>
</dbReference>
<dbReference type="GO" id="GO:0003677">
    <property type="term" value="F:DNA binding"/>
    <property type="evidence" value="ECO:0007669"/>
    <property type="project" value="InterPro"/>
</dbReference>
<dbReference type="GO" id="GO:0005634">
    <property type="term" value="C:nucleus"/>
    <property type="evidence" value="ECO:0007669"/>
    <property type="project" value="UniProtKB-SubCell"/>
</dbReference>
<evidence type="ECO:0000313" key="5">
    <source>
        <dbReference type="EMBL" id="KYK57677.1"/>
    </source>
</evidence>
<keyword evidence="2" id="KW-0539">Nucleus</keyword>